<dbReference type="EMBL" id="JADGKB010000013">
    <property type="protein sequence ID" value="KAJ3260090.1"/>
    <property type="molecule type" value="Genomic_DNA"/>
</dbReference>
<comment type="caution">
    <text evidence="1">The sequence shown here is derived from an EMBL/GenBank/DDBJ whole genome shotgun (WGS) entry which is preliminary data.</text>
</comment>
<dbReference type="Proteomes" id="UP001210925">
    <property type="component" value="Unassembled WGS sequence"/>
</dbReference>
<dbReference type="Pfam" id="PF13516">
    <property type="entry name" value="LRR_6"/>
    <property type="match status" value="2"/>
</dbReference>
<dbReference type="PANTHER" id="PTHR46984:SF1">
    <property type="entry name" value="LEUCINE-RICH REPEAT-CONTAINING PROTEIN 71"/>
    <property type="match status" value="1"/>
</dbReference>
<dbReference type="Gene3D" id="3.80.10.10">
    <property type="entry name" value="Ribonuclease Inhibitor"/>
    <property type="match status" value="1"/>
</dbReference>
<keyword evidence="2" id="KW-1185">Reference proteome</keyword>
<evidence type="ECO:0000313" key="1">
    <source>
        <dbReference type="EMBL" id="KAJ3260090.1"/>
    </source>
</evidence>
<dbReference type="PANTHER" id="PTHR46984">
    <property type="entry name" value="LEUCINE-RICH REPEAT-CONTAINING PROTEIN 71"/>
    <property type="match status" value="1"/>
</dbReference>
<proteinExistence type="predicted"/>
<gene>
    <name evidence="1" type="ORF">HK103_001166</name>
</gene>
<dbReference type="AlphaFoldDB" id="A0AAD5Y563"/>
<dbReference type="SMART" id="SM00368">
    <property type="entry name" value="LRR_RI"/>
    <property type="match status" value="4"/>
</dbReference>
<dbReference type="InterPro" id="IPR032675">
    <property type="entry name" value="LRR_dom_sf"/>
</dbReference>
<dbReference type="SUPFAM" id="SSF52047">
    <property type="entry name" value="RNI-like"/>
    <property type="match status" value="1"/>
</dbReference>
<dbReference type="InterPro" id="IPR053040">
    <property type="entry name" value="LRR-containing_protein_71"/>
</dbReference>
<organism evidence="1 2">
    <name type="scientific">Boothiomyces macroporosus</name>
    <dbReference type="NCBI Taxonomy" id="261099"/>
    <lineage>
        <taxon>Eukaryota</taxon>
        <taxon>Fungi</taxon>
        <taxon>Fungi incertae sedis</taxon>
        <taxon>Chytridiomycota</taxon>
        <taxon>Chytridiomycota incertae sedis</taxon>
        <taxon>Chytridiomycetes</taxon>
        <taxon>Rhizophydiales</taxon>
        <taxon>Terramycetaceae</taxon>
        <taxon>Boothiomyces</taxon>
    </lineage>
</organism>
<sequence length="411" mass="47501">MNYSQRELTHKDLYEILEASKYKNELNLSFTNISQLLHTVEEDDDWSDVDTDNHTPEEDETVQELPLNIKKTFFAILRNIKTLNLDGNNISSSLHMILPHMKNIRSLSLRNNGISAANIIELLTAVSNSNIEELYLSQNNLMDAGAAILANNIPKSLKLLHLSYNIIGLKGADALARKLKNNRTLESFSIMDNPINMEGIFRLFEAFKTMRLNTLIVGFTNRFQNVSIPYTKEELEGYEMINTKTFEEIVAEYLKETTLKALVVFGLKSVRLVLESLHNNFLLDSLSILNAHPDNTFNQEYGCIEELAKRNITITTLLIDRVTRYLDEFGSRNKMIQHRKQQIFKDILTVRRNLFIMNELPIELHYHVVQVMCQYFSSAEIKLIVGRLVRRESLGVCMKLRDYLLYCIENK</sequence>
<accession>A0AAD5Y563</accession>
<dbReference type="InterPro" id="IPR001611">
    <property type="entry name" value="Leu-rich_rpt"/>
</dbReference>
<name>A0AAD5Y563_9FUNG</name>
<evidence type="ECO:0000313" key="2">
    <source>
        <dbReference type="Proteomes" id="UP001210925"/>
    </source>
</evidence>
<protein>
    <submittedName>
        <fullName evidence="1">Uncharacterized protein</fullName>
    </submittedName>
</protein>
<reference evidence="1" key="1">
    <citation type="submission" date="2020-05" db="EMBL/GenBank/DDBJ databases">
        <title>Phylogenomic resolution of chytrid fungi.</title>
        <authorList>
            <person name="Stajich J.E."/>
            <person name="Amses K."/>
            <person name="Simmons R."/>
            <person name="Seto K."/>
            <person name="Myers J."/>
            <person name="Bonds A."/>
            <person name="Quandt C.A."/>
            <person name="Barry K."/>
            <person name="Liu P."/>
            <person name="Grigoriev I."/>
            <person name="Longcore J.E."/>
            <person name="James T.Y."/>
        </authorList>
    </citation>
    <scope>NUCLEOTIDE SEQUENCE</scope>
    <source>
        <strain evidence="1">PLAUS21</strain>
    </source>
</reference>